<dbReference type="GO" id="GO:0019478">
    <property type="term" value="P:D-amino acid catabolic process"/>
    <property type="evidence" value="ECO:0007669"/>
    <property type="project" value="UniProtKB-UniRule"/>
</dbReference>
<evidence type="ECO:0000313" key="5">
    <source>
        <dbReference type="EMBL" id="WOS77576.1"/>
    </source>
</evidence>
<comment type="function">
    <text evidence="3">An aminoacyl-tRNA editing enzyme that deacylates mischarged D-aminoacyl-tRNAs. Also deacylates mischarged glycyl-tRNA(Ala), protecting cells against glycine mischarging by AlaRS. Acts via tRNA-based rather than protein-based catalysis; rejects L-amino acids rather than detecting D-amino acids in the active site. By recycling D-aminoacyl-tRNA to D-amino acids and free tRNA molecules, this enzyme counteracts the toxicity associated with the formation of D-aminoacyl-tRNA entities in vivo and helps enforce protein L-homochirality.</text>
</comment>
<dbReference type="SMR" id="A0A071L3W3"/>
<dbReference type="EC" id="3.1.1.96" evidence="3"/>
<gene>
    <name evidence="3 5" type="primary">dtd</name>
    <name evidence="4" type="ORF">GNQ48_03885</name>
    <name evidence="5" type="ORF">L4V69_34685</name>
</gene>
<dbReference type="NCBIfam" id="TIGR00256">
    <property type="entry name" value="D-aminoacyl-tRNA deacylase"/>
    <property type="match status" value="1"/>
</dbReference>
<evidence type="ECO:0000256" key="2">
    <source>
        <dbReference type="ARBA" id="ARBA00022801"/>
    </source>
</evidence>
<keyword evidence="3" id="KW-0820">tRNA-binding</keyword>
<dbReference type="GO" id="GO:0043908">
    <property type="term" value="F:Ser(Gly)-tRNA(Ala) hydrolase activity"/>
    <property type="evidence" value="ECO:0007669"/>
    <property type="project" value="UniProtKB-UniRule"/>
</dbReference>
<name>A0A071L3W3_PSEAI</name>
<dbReference type="EMBL" id="CP136986">
    <property type="protein sequence ID" value="WOS77576.1"/>
    <property type="molecule type" value="Genomic_DNA"/>
</dbReference>
<dbReference type="HAMAP" id="MF_00518">
    <property type="entry name" value="Deacylase_Dtd"/>
    <property type="match status" value="1"/>
</dbReference>
<reference evidence="5" key="2">
    <citation type="submission" date="2023-06" db="EMBL/GenBank/DDBJ databases">
        <authorList>
            <consortium name="Clinical and Environmental Microbiology Branch: Whole genome sequencing antimicrobial resistance pathogens in the healthcare setting"/>
        </authorList>
    </citation>
    <scope>NUCLEOTIDE SEQUENCE</scope>
    <source>
        <strain evidence="5">2021CK-01020</strain>
    </source>
</reference>
<dbReference type="GO" id="GO:0106026">
    <property type="term" value="F:Gly-tRNA(Ala) deacylase activity"/>
    <property type="evidence" value="ECO:0007669"/>
    <property type="project" value="UniProtKB-UniRule"/>
</dbReference>
<comment type="subunit">
    <text evidence="3">Homodimer.</text>
</comment>
<comment type="similarity">
    <text evidence="1 3">Belongs to the DTD family.</text>
</comment>
<dbReference type="SUPFAM" id="SSF69500">
    <property type="entry name" value="DTD-like"/>
    <property type="match status" value="1"/>
</dbReference>
<dbReference type="EC" id="3.1.1.-" evidence="3"/>
<keyword evidence="3" id="KW-0694">RNA-binding</keyword>
<comment type="subcellular location">
    <subcellularLocation>
        <location evidence="3">Cytoplasm</location>
    </subcellularLocation>
</comment>
<evidence type="ECO:0000256" key="3">
    <source>
        <dbReference type="HAMAP-Rule" id="MF_00518"/>
    </source>
</evidence>
<comment type="catalytic activity">
    <reaction evidence="3">
        <text>a D-aminoacyl-tRNA + H2O = a tRNA + a D-alpha-amino acid + H(+)</text>
        <dbReference type="Rhea" id="RHEA:13953"/>
        <dbReference type="Rhea" id="RHEA-COMP:10123"/>
        <dbReference type="Rhea" id="RHEA-COMP:10124"/>
        <dbReference type="ChEBI" id="CHEBI:15377"/>
        <dbReference type="ChEBI" id="CHEBI:15378"/>
        <dbReference type="ChEBI" id="CHEBI:59871"/>
        <dbReference type="ChEBI" id="CHEBI:78442"/>
        <dbReference type="ChEBI" id="CHEBI:79333"/>
        <dbReference type="EC" id="3.1.1.96"/>
    </reaction>
</comment>
<dbReference type="Gene3D" id="3.50.80.10">
    <property type="entry name" value="D-tyrosyl-tRNA(Tyr) deacylase"/>
    <property type="match status" value="1"/>
</dbReference>
<reference evidence="4 6" key="1">
    <citation type="submission" date="2019-11" db="EMBL/GenBank/DDBJ databases">
        <title>Genomes of ocular Pseudomonas aeruginosa isolates.</title>
        <authorList>
            <person name="Khan M."/>
            <person name="Rice S.A."/>
            <person name="Willcox M.D.P."/>
            <person name="Stapleton F."/>
        </authorList>
    </citation>
    <scope>NUCLEOTIDE SEQUENCE [LARGE SCALE GENOMIC DNA]</scope>
    <source>
        <strain evidence="4 6">PA221</strain>
    </source>
</reference>
<evidence type="ECO:0000313" key="4">
    <source>
        <dbReference type="EMBL" id="MUI34135.1"/>
    </source>
</evidence>
<dbReference type="AlphaFoldDB" id="A0A071L3W3"/>
<dbReference type="GO" id="GO:0051500">
    <property type="term" value="F:D-tyrosyl-tRNA(Tyr) deacylase activity"/>
    <property type="evidence" value="ECO:0007669"/>
    <property type="project" value="TreeGrafter"/>
</dbReference>
<sequence>MKALLQRVGAARVEVGGEIVGSIDRGLLVLVGVEPEDGERCAAKMLHKLLNYRVFGDDEGKMNRSLLDVQGGLLLVSQFTLAANTRSGLRPSFSSAAPPAQGETVFEHLVKLAREAYPQVATGRFGADMQVHLVNDGPVTFLLES</sequence>
<dbReference type="PANTHER" id="PTHR10472:SF5">
    <property type="entry name" value="D-AMINOACYL-TRNA DEACYLASE 1"/>
    <property type="match status" value="1"/>
</dbReference>
<dbReference type="RefSeq" id="WP_003095916.1">
    <property type="nucleotide sequence ID" value="NZ_AP014622.1"/>
</dbReference>
<dbReference type="GO" id="GO:0000049">
    <property type="term" value="F:tRNA binding"/>
    <property type="evidence" value="ECO:0007669"/>
    <property type="project" value="UniProtKB-UniRule"/>
</dbReference>
<dbReference type="KEGG" id="paeb:NCGM1900_5836"/>
<proteinExistence type="inferred from homology"/>
<dbReference type="InterPro" id="IPR023509">
    <property type="entry name" value="DTD-like_sf"/>
</dbReference>
<comment type="domain">
    <text evidence="3">A Gly-cisPro motif from one monomer fits into the active site of the other monomer to allow specific chiral rejection of L-amino acids.</text>
</comment>
<accession>A0A071L3W3</accession>
<dbReference type="Pfam" id="PF02580">
    <property type="entry name" value="Tyr_Deacylase"/>
    <property type="match status" value="1"/>
</dbReference>
<dbReference type="GO" id="GO:0005737">
    <property type="term" value="C:cytoplasm"/>
    <property type="evidence" value="ECO:0007669"/>
    <property type="project" value="UniProtKB-SubCell"/>
</dbReference>
<protein>
    <recommendedName>
        <fullName evidence="3">D-aminoacyl-tRNA deacylase</fullName>
        <shortName evidence="3">DTD</shortName>
        <ecNumber evidence="3">3.1.1.96</ecNumber>
    </recommendedName>
    <alternativeName>
        <fullName evidence="3">Gly-tRNA(Ala) deacylase</fullName>
        <ecNumber evidence="3">3.1.1.-</ecNumber>
    </alternativeName>
</protein>
<feature type="short sequence motif" description="Gly-cisPro motif, important for rejection of L-amino acids" evidence="3">
    <location>
        <begin position="137"/>
        <end position="138"/>
    </location>
</feature>
<dbReference type="CDD" id="cd00563">
    <property type="entry name" value="Dtyr_deacylase"/>
    <property type="match status" value="1"/>
</dbReference>
<dbReference type="PANTHER" id="PTHR10472">
    <property type="entry name" value="D-TYROSYL-TRNA TYR DEACYLASE"/>
    <property type="match status" value="1"/>
</dbReference>
<dbReference type="Proteomes" id="UP001297540">
    <property type="component" value="Chromosome"/>
</dbReference>
<organism evidence="4 6">
    <name type="scientific">Pseudomonas aeruginosa</name>
    <dbReference type="NCBI Taxonomy" id="287"/>
    <lineage>
        <taxon>Bacteria</taxon>
        <taxon>Pseudomonadati</taxon>
        <taxon>Pseudomonadota</taxon>
        <taxon>Gammaproteobacteria</taxon>
        <taxon>Pseudomonadales</taxon>
        <taxon>Pseudomonadaceae</taxon>
        <taxon>Pseudomonas</taxon>
    </lineage>
</organism>
<evidence type="ECO:0000256" key="1">
    <source>
        <dbReference type="ARBA" id="ARBA00009673"/>
    </source>
</evidence>
<keyword evidence="3" id="KW-0963">Cytoplasm</keyword>
<reference evidence="5" key="3">
    <citation type="submission" date="2023-10" db="EMBL/GenBank/DDBJ databases">
        <title>Pathogen: clinical or host-associated sample.</title>
        <authorList>
            <person name="Hergert J."/>
            <person name="Casey R."/>
            <person name="Wagner J."/>
            <person name="Young E.L."/>
            <person name="Oakeson K.F."/>
        </authorList>
    </citation>
    <scope>NUCLEOTIDE SEQUENCE</scope>
    <source>
        <strain evidence="5">2021CK-01020</strain>
    </source>
</reference>
<dbReference type="Proteomes" id="UP000433532">
    <property type="component" value="Unassembled WGS sequence"/>
</dbReference>
<comment type="catalytic activity">
    <reaction evidence="3">
        <text>glycyl-tRNA(Ala) + H2O = tRNA(Ala) + glycine + H(+)</text>
        <dbReference type="Rhea" id="RHEA:53744"/>
        <dbReference type="Rhea" id="RHEA-COMP:9657"/>
        <dbReference type="Rhea" id="RHEA-COMP:13640"/>
        <dbReference type="ChEBI" id="CHEBI:15377"/>
        <dbReference type="ChEBI" id="CHEBI:15378"/>
        <dbReference type="ChEBI" id="CHEBI:57305"/>
        <dbReference type="ChEBI" id="CHEBI:78442"/>
        <dbReference type="ChEBI" id="CHEBI:78522"/>
    </reaction>
</comment>
<keyword evidence="2 3" id="KW-0378">Hydrolase</keyword>
<dbReference type="FunFam" id="3.50.80.10:FF:000001">
    <property type="entry name" value="D-aminoacyl-tRNA deacylase"/>
    <property type="match status" value="1"/>
</dbReference>
<dbReference type="InterPro" id="IPR003732">
    <property type="entry name" value="Daa-tRNA_deacyls_DTD"/>
</dbReference>
<dbReference type="EMBL" id="WOAD01000002">
    <property type="protein sequence ID" value="MUI34135.1"/>
    <property type="molecule type" value="Genomic_DNA"/>
</dbReference>
<evidence type="ECO:0000313" key="6">
    <source>
        <dbReference type="Proteomes" id="UP000433532"/>
    </source>
</evidence>